<dbReference type="Proteomes" id="UP000253951">
    <property type="component" value="Chromosome"/>
</dbReference>
<dbReference type="OrthoDB" id="1099822at2"/>
<name>A0A345HDF5_9FLAO</name>
<evidence type="ECO:0000313" key="2">
    <source>
        <dbReference type="Proteomes" id="UP000253951"/>
    </source>
</evidence>
<dbReference type="PROSITE" id="PS51257">
    <property type="entry name" value="PROKAR_LIPOPROTEIN"/>
    <property type="match status" value="1"/>
</dbReference>
<organism evidence="1 2">
    <name type="scientific">Flavobacterium arcticum</name>
    <dbReference type="NCBI Taxonomy" id="1784713"/>
    <lineage>
        <taxon>Bacteria</taxon>
        <taxon>Pseudomonadati</taxon>
        <taxon>Bacteroidota</taxon>
        <taxon>Flavobacteriia</taxon>
        <taxon>Flavobacteriales</taxon>
        <taxon>Flavobacteriaceae</taxon>
        <taxon>Flavobacterium</taxon>
    </lineage>
</organism>
<protein>
    <recommendedName>
        <fullName evidence="3">Lipoprotein</fullName>
    </recommendedName>
</protein>
<keyword evidence="2" id="KW-1185">Reference proteome</keyword>
<reference evidence="1 2" key="1">
    <citation type="submission" date="2018-07" db="EMBL/GenBank/DDBJ databases">
        <title>Complete genome sequence of Flavobacterium arcticum type strain SM1502T.</title>
        <authorList>
            <person name="Li Y."/>
            <person name="Li D.-D."/>
        </authorList>
    </citation>
    <scope>NUCLEOTIDE SEQUENCE [LARGE SCALE GENOMIC DNA]</scope>
    <source>
        <strain evidence="1 2">SM1502</strain>
    </source>
</reference>
<proteinExistence type="predicted"/>
<gene>
    <name evidence="1" type="ORF">DVK85_10360</name>
</gene>
<dbReference type="RefSeq" id="WP_114678373.1">
    <property type="nucleotide sequence ID" value="NZ_CP031188.1"/>
</dbReference>
<dbReference type="AlphaFoldDB" id="A0A345HDF5"/>
<dbReference type="KEGG" id="fat:DVK85_10360"/>
<evidence type="ECO:0000313" key="1">
    <source>
        <dbReference type="EMBL" id="AXG74615.1"/>
    </source>
</evidence>
<sequence>MKKLFPLAVMMFFFVSCEQILKNPKNEDAVEKTNKKVVLGNDKDANGCVTSAGYRWSSIRNKCIRIFEEGYRLNAITELKSEGTAKSAFVIFEEKGNRAELYLPNTTSSILLEREKEGNHYQNTTWSLQLNDGYSLLKNGEPQYAGATIEEKQITGSDKQEN</sequence>
<dbReference type="EMBL" id="CP031188">
    <property type="protein sequence ID" value="AXG74615.1"/>
    <property type="molecule type" value="Genomic_DNA"/>
</dbReference>
<evidence type="ECO:0008006" key="3">
    <source>
        <dbReference type="Google" id="ProtNLM"/>
    </source>
</evidence>
<accession>A0A345HDF5</accession>